<gene>
    <name evidence="1" type="ORF">GXY80_05105</name>
</gene>
<dbReference type="Gene3D" id="3.40.50.150">
    <property type="entry name" value="Vaccinia Virus protein VP39"/>
    <property type="match status" value="1"/>
</dbReference>
<accession>A0A971S096</accession>
<reference evidence="1" key="1">
    <citation type="journal article" date="2020" name="Biotechnol. Biofuels">
        <title>New insights from the biogas microbiome by comprehensive genome-resolved metagenomics of nearly 1600 species originating from multiple anaerobic digesters.</title>
        <authorList>
            <person name="Campanaro S."/>
            <person name="Treu L."/>
            <person name="Rodriguez-R L.M."/>
            <person name="Kovalovszki A."/>
            <person name="Ziels R.M."/>
            <person name="Maus I."/>
            <person name="Zhu X."/>
            <person name="Kougias P.G."/>
            <person name="Basile A."/>
            <person name="Luo G."/>
            <person name="Schluter A."/>
            <person name="Konstantinidis K.T."/>
            <person name="Angelidaki I."/>
        </authorList>
    </citation>
    <scope>NUCLEOTIDE SEQUENCE</scope>
    <source>
        <strain evidence="1">AS06rmzACSIP_7</strain>
    </source>
</reference>
<evidence type="ECO:0000313" key="1">
    <source>
        <dbReference type="EMBL" id="NLW34846.1"/>
    </source>
</evidence>
<proteinExistence type="predicted"/>
<evidence type="ECO:0000313" key="2">
    <source>
        <dbReference type="Proteomes" id="UP000777265"/>
    </source>
</evidence>
<dbReference type="AlphaFoldDB" id="A0A971S096"/>
<reference evidence="1" key="2">
    <citation type="submission" date="2020-01" db="EMBL/GenBank/DDBJ databases">
        <authorList>
            <person name="Campanaro S."/>
        </authorList>
    </citation>
    <scope>NUCLEOTIDE SEQUENCE</scope>
    <source>
        <strain evidence="1">AS06rmzACSIP_7</strain>
    </source>
</reference>
<dbReference type="EMBL" id="JAAYEE010000085">
    <property type="protein sequence ID" value="NLW34846.1"/>
    <property type="molecule type" value="Genomic_DNA"/>
</dbReference>
<sequence>MDYRLNSTKSYHVYELGTLGWELTVCNALYPPQTPIRKILLHDDSYGHFLYDYLSRLVPMADIRKVLEIGGGYGYLMKDFLDRNSSLRPCMLDISPFLLQRQKETLEGHDIFYREEDFLETDPAVLTGFDLAVLNENLGDFPTLVNLSEEFFEPPAQVIDPNLKRALDLFERYNFERPAQGLFNFNIGAIEALEKICASGVPYVYLGEHSCEAAVPGHLQSMIHVDSKGSPERISLKGHDEYTIKMSYLEKIAHTFHYTSVRGPFADFIPVDFTDRLRFILASQGRYGDEDEMICQFVEDLYKYEYLVLAKQ</sequence>
<protein>
    <submittedName>
        <fullName evidence="1">Uncharacterized protein</fullName>
    </submittedName>
</protein>
<comment type="caution">
    <text evidence="1">The sequence shown here is derived from an EMBL/GenBank/DDBJ whole genome shotgun (WGS) entry which is preliminary data.</text>
</comment>
<organism evidence="1 2">
    <name type="scientific">Syntrophorhabdus aromaticivorans</name>
    <dbReference type="NCBI Taxonomy" id="328301"/>
    <lineage>
        <taxon>Bacteria</taxon>
        <taxon>Pseudomonadati</taxon>
        <taxon>Thermodesulfobacteriota</taxon>
        <taxon>Syntrophorhabdia</taxon>
        <taxon>Syntrophorhabdales</taxon>
        <taxon>Syntrophorhabdaceae</taxon>
        <taxon>Syntrophorhabdus</taxon>
    </lineage>
</organism>
<dbReference type="SUPFAM" id="SSF53335">
    <property type="entry name" value="S-adenosyl-L-methionine-dependent methyltransferases"/>
    <property type="match status" value="1"/>
</dbReference>
<dbReference type="InterPro" id="IPR029063">
    <property type="entry name" value="SAM-dependent_MTases_sf"/>
</dbReference>
<name>A0A971S096_9BACT</name>
<dbReference type="Proteomes" id="UP000777265">
    <property type="component" value="Unassembled WGS sequence"/>
</dbReference>